<organism evidence="3 4">
    <name type="scientific">Prorocentrum cordatum</name>
    <dbReference type="NCBI Taxonomy" id="2364126"/>
    <lineage>
        <taxon>Eukaryota</taxon>
        <taxon>Sar</taxon>
        <taxon>Alveolata</taxon>
        <taxon>Dinophyceae</taxon>
        <taxon>Prorocentrales</taxon>
        <taxon>Prorocentraceae</taxon>
        <taxon>Prorocentrum</taxon>
    </lineage>
</organism>
<dbReference type="InterPro" id="IPR003034">
    <property type="entry name" value="SAP_dom"/>
</dbReference>
<dbReference type="Proteomes" id="UP001189429">
    <property type="component" value="Unassembled WGS sequence"/>
</dbReference>
<evidence type="ECO:0000259" key="2">
    <source>
        <dbReference type="PROSITE" id="PS50800"/>
    </source>
</evidence>
<dbReference type="SMART" id="SM00513">
    <property type="entry name" value="SAP"/>
    <property type="match status" value="1"/>
</dbReference>
<feature type="domain" description="SAP" evidence="2">
    <location>
        <begin position="159"/>
        <end position="193"/>
    </location>
</feature>
<evidence type="ECO:0000313" key="3">
    <source>
        <dbReference type="EMBL" id="CAK0825999.1"/>
    </source>
</evidence>
<evidence type="ECO:0000256" key="1">
    <source>
        <dbReference type="SAM" id="MobiDB-lite"/>
    </source>
</evidence>
<reference evidence="3" key="1">
    <citation type="submission" date="2023-10" db="EMBL/GenBank/DDBJ databases">
        <authorList>
            <person name="Chen Y."/>
            <person name="Shah S."/>
            <person name="Dougan E. K."/>
            <person name="Thang M."/>
            <person name="Chan C."/>
        </authorList>
    </citation>
    <scope>NUCLEOTIDE SEQUENCE [LARGE SCALE GENOMIC DNA]</scope>
</reference>
<gene>
    <name evidence="3" type="ORF">PCOR1329_LOCUS25969</name>
</gene>
<feature type="region of interest" description="Disordered" evidence="1">
    <location>
        <begin position="14"/>
        <end position="39"/>
    </location>
</feature>
<feature type="non-terminal residue" evidence="3">
    <location>
        <position position="1"/>
    </location>
</feature>
<keyword evidence="4" id="KW-1185">Reference proteome</keyword>
<dbReference type="Gene3D" id="1.10.720.30">
    <property type="entry name" value="SAP domain"/>
    <property type="match status" value="1"/>
</dbReference>
<feature type="non-terminal residue" evidence="3">
    <location>
        <position position="208"/>
    </location>
</feature>
<feature type="region of interest" description="Disordered" evidence="1">
    <location>
        <begin position="113"/>
        <end position="149"/>
    </location>
</feature>
<accession>A0ABN9S484</accession>
<evidence type="ECO:0000313" key="4">
    <source>
        <dbReference type="Proteomes" id="UP001189429"/>
    </source>
</evidence>
<proteinExistence type="predicted"/>
<dbReference type="PROSITE" id="PS50800">
    <property type="entry name" value="SAP"/>
    <property type="match status" value="1"/>
</dbReference>
<dbReference type="InterPro" id="IPR036361">
    <property type="entry name" value="SAP_dom_sf"/>
</dbReference>
<name>A0ABN9S484_9DINO</name>
<protein>
    <recommendedName>
        <fullName evidence="2">SAP domain-containing protein</fullName>
    </recommendedName>
</protein>
<dbReference type="Pfam" id="PF02037">
    <property type="entry name" value="SAP"/>
    <property type="match status" value="1"/>
</dbReference>
<dbReference type="EMBL" id="CAUYUJ010009147">
    <property type="protein sequence ID" value="CAK0825999.1"/>
    <property type="molecule type" value="Genomic_DNA"/>
</dbReference>
<sequence>EGGRGQLPVRALASWPVGAGGGPGAAHRRLPGGRRRERHRRLPGRRPHHLDFGVAGWRAVLPHNRAPNAPLRASRVVEGLRIEKVVARSRLCLVSAAPELAALKPAALEPAASKSAADASKPADSKPAAPKSAASKSAASRPAASESAAGAIPHTVLEARRMRVAELRAALSAAGLPASGLRPELAARLVDAIRAGAAGVRSAPRVAR</sequence>
<dbReference type="SUPFAM" id="SSF68906">
    <property type="entry name" value="SAP domain"/>
    <property type="match status" value="1"/>
</dbReference>
<feature type="compositionally biased region" description="Basic residues" evidence="1">
    <location>
        <begin position="26"/>
        <end position="39"/>
    </location>
</feature>
<comment type="caution">
    <text evidence="3">The sequence shown here is derived from an EMBL/GenBank/DDBJ whole genome shotgun (WGS) entry which is preliminary data.</text>
</comment>